<dbReference type="InterPro" id="IPR010998">
    <property type="entry name" value="Integrase_recombinase_N"/>
</dbReference>
<dbReference type="PANTHER" id="PTHR30629:SF2">
    <property type="entry name" value="PROPHAGE INTEGRASE INTS-RELATED"/>
    <property type="match status" value="1"/>
</dbReference>
<name>A0ABT0EDV8_9PSED</name>
<proteinExistence type="inferred from homology"/>
<sequence>MGKLTANQIKNLVDAGTYEDGEGLRLLVKPSGRKTWVLRFQLNGKRREMGLGSYPQLDLKKARAAAYENKVQILNGIDPLAKRQAEQAAQREAERRELAHLITFEKLATDYRDAHGSSWSEKWRKGWLRKLELYVFPTVGKLSADQIETKHLIKALQPIWSTKTRTADEVRGQIEHILDAARARGLRTGENPARWRGHLENLLSRHEKKKARKRLHHPALNWQDLPKLMEALRKDTSHVSVAAQLLILTGARSHMVRFARWDEFDLESGRWSLSDERMKTRQAFAIPLAPEVVSLLKNLPKIGRESPYVFPGSGRSGVMHANSIRNLLHGLGYKSITRHGFRSTFRDWAGEQTSFPREICELSLAHDERGETESAYSRSDFFEKRRELMKVWAQYATSKGGSDSEIIQNDAGTR</sequence>
<dbReference type="InterPro" id="IPR011010">
    <property type="entry name" value="DNA_brk_join_enz"/>
</dbReference>
<dbReference type="InterPro" id="IPR013762">
    <property type="entry name" value="Integrase-like_cat_sf"/>
</dbReference>
<dbReference type="EMBL" id="JAKNRV010000029">
    <property type="protein sequence ID" value="MCK1783908.1"/>
    <property type="molecule type" value="Genomic_DNA"/>
</dbReference>
<dbReference type="SUPFAM" id="SSF56349">
    <property type="entry name" value="DNA breaking-rejoining enzymes"/>
    <property type="match status" value="1"/>
</dbReference>
<dbReference type="CDD" id="cd00801">
    <property type="entry name" value="INT_P4_C"/>
    <property type="match status" value="1"/>
</dbReference>
<keyword evidence="3 6" id="KW-0238">DNA-binding</keyword>
<comment type="caution">
    <text evidence="6">The sequence shown here is derived from an EMBL/GenBank/DDBJ whole genome shotgun (WGS) entry which is preliminary data.</text>
</comment>
<dbReference type="InterPro" id="IPR050808">
    <property type="entry name" value="Phage_Integrase"/>
</dbReference>
<evidence type="ECO:0000256" key="2">
    <source>
        <dbReference type="ARBA" id="ARBA00022908"/>
    </source>
</evidence>
<keyword evidence="7" id="KW-1185">Reference proteome</keyword>
<comment type="similarity">
    <text evidence="1">Belongs to the 'phage' integrase family.</text>
</comment>
<evidence type="ECO:0000259" key="5">
    <source>
        <dbReference type="PROSITE" id="PS51898"/>
    </source>
</evidence>
<evidence type="ECO:0000256" key="4">
    <source>
        <dbReference type="ARBA" id="ARBA00023172"/>
    </source>
</evidence>
<dbReference type="RefSeq" id="WP_247397352.1">
    <property type="nucleotide sequence ID" value="NZ_JAKNRV010000029.1"/>
</dbReference>
<feature type="domain" description="Tyr recombinase" evidence="5">
    <location>
        <begin position="215"/>
        <end position="389"/>
    </location>
</feature>
<dbReference type="Gene3D" id="1.10.150.130">
    <property type="match status" value="1"/>
</dbReference>
<keyword evidence="2" id="KW-0229">DNA integration</keyword>
<dbReference type="InterPro" id="IPR053876">
    <property type="entry name" value="Phage_int_M"/>
</dbReference>
<accession>A0ABT0EDV8</accession>
<dbReference type="Pfam" id="PF13356">
    <property type="entry name" value="Arm-DNA-bind_3"/>
    <property type="match status" value="1"/>
</dbReference>
<dbReference type="GO" id="GO:0003677">
    <property type="term" value="F:DNA binding"/>
    <property type="evidence" value="ECO:0007669"/>
    <property type="project" value="UniProtKB-KW"/>
</dbReference>
<evidence type="ECO:0000256" key="1">
    <source>
        <dbReference type="ARBA" id="ARBA00008857"/>
    </source>
</evidence>
<dbReference type="InterPro" id="IPR025166">
    <property type="entry name" value="Integrase_DNA_bind_dom"/>
</dbReference>
<dbReference type="Gene3D" id="1.10.443.10">
    <property type="entry name" value="Intergrase catalytic core"/>
    <property type="match status" value="1"/>
</dbReference>
<reference evidence="6 7" key="1">
    <citation type="submission" date="2022-02" db="EMBL/GenBank/DDBJ databases">
        <title>Comparative genomics of the first Antarctic Pseudomonas spp. capable of biotransforming 2,4,6-Trinitrotoluene.</title>
        <authorList>
            <person name="Cabrera M.A."/>
            <person name="Marquez S.L."/>
            <person name="Perez-Donoso J.M."/>
        </authorList>
    </citation>
    <scope>NUCLEOTIDE SEQUENCE [LARGE SCALE GENOMIC DNA]</scope>
    <source>
        <strain evidence="6 7">TNT11</strain>
    </source>
</reference>
<dbReference type="Pfam" id="PF22022">
    <property type="entry name" value="Phage_int_M"/>
    <property type="match status" value="1"/>
</dbReference>
<gene>
    <name evidence="6" type="ORF">L9Z73_05885</name>
</gene>
<dbReference type="Proteomes" id="UP001317085">
    <property type="component" value="Unassembled WGS sequence"/>
</dbReference>
<dbReference type="Pfam" id="PF00589">
    <property type="entry name" value="Phage_integrase"/>
    <property type="match status" value="1"/>
</dbReference>
<evidence type="ECO:0000256" key="3">
    <source>
        <dbReference type="ARBA" id="ARBA00023125"/>
    </source>
</evidence>
<dbReference type="PANTHER" id="PTHR30629">
    <property type="entry name" value="PROPHAGE INTEGRASE"/>
    <property type="match status" value="1"/>
</dbReference>
<dbReference type="InterPro" id="IPR002104">
    <property type="entry name" value="Integrase_catalytic"/>
</dbReference>
<dbReference type="Gene3D" id="3.30.160.390">
    <property type="entry name" value="Integrase, DNA-binding domain"/>
    <property type="match status" value="1"/>
</dbReference>
<evidence type="ECO:0000313" key="6">
    <source>
        <dbReference type="EMBL" id="MCK1783908.1"/>
    </source>
</evidence>
<keyword evidence="4" id="KW-0233">DNA recombination</keyword>
<dbReference type="InterPro" id="IPR038488">
    <property type="entry name" value="Integrase_DNA-bd_sf"/>
</dbReference>
<organism evidence="6 7">
    <name type="scientific">Pseudomonas emilianonis</name>
    <dbReference type="NCBI Taxonomy" id="2915812"/>
    <lineage>
        <taxon>Bacteria</taxon>
        <taxon>Pseudomonadati</taxon>
        <taxon>Pseudomonadota</taxon>
        <taxon>Gammaproteobacteria</taxon>
        <taxon>Pseudomonadales</taxon>
        <taxon>Pseudomonadaceae</taxon>
        <taxon>Pseudomonas</taxon>
    </lineage>
</organism>
<protein>
    <submittedName>
        <fullName evidence="6">Integrase arm-type DNA-binding domain-containing protein</fullName>
    </submittedName>
</protein>
<dbReference type="PROSITE" id="PS51898">
    <property type="entry name" value="TYR_RECOMBINASE"/>
    <property type="match status" value="1"/>
</dbReference>
<evidence type="ECO:0000313" key="7">
    <source>
        <dbReference type="Proteomes" id="UP001317085"/>
    </source>
</evidence>